<accession>A0A8X7UVL5</accession>
<dbReference type="OrthoDB" id="10348411at2759"/>
<reference evidence="1 2" key="1">
    <citation type="submission" date="2020-02" db="EMBL/GenBank/DDBJ databases">
        <authorList>
            <person name="Ma Q."/>
            <person name="Huang Y."/>
            <person name="Song X."/>
            <person name="Pei D."/>
        </authorList>
    </citation>
    <scope>NUCLEOTIDE SEQUENCE [LARGE SCALE GENOMIC DNA]</scope>
    <source>
        <strain evidence="1">Sxm20200214</strain>
        <tissue evidence="1">Leaf</tissue>
    </source>
</reference>
<protein>
    <submittedName>
        <fullName evidence="1">Uncharacterized protein</fullName>
    </submittedName>
</protein>
<proteinExistence type="predicted"/>
<dbReference type="Proteomes" id="UP000886595">
    <property type="component" value="Unassembled WGS sequence"/>
</dbReference>
<organism evidence="1 2">
    <name type="scientific">Brassica carinata</name>
    <name type="common">Ethiopian mustard</name>
    <name type="synonym">Abyssinian cabbage</name>
    <dbReference type="NCBI Taxonomy" id="52824"/>
    <lineage>
        <taxon>Eukaryota</taxon>
        <taxon>Viridiplantae</taxon>
        <taxon>Streptophyta</taxon>
        <taxon>Embryophyta</taxon>
        <taxon>Tracheophyta</taxon>
        <taxon>Spermatophyta</taxon>
        <taxon>Magnoliopsida</taxon>
        <taxon>eudicotyledons</taxon>
        <taxon>Gunneridae</taxon>
        <taxon>Pentapetalae</taxon>
        <taxon>rosids</taxon>
        <taxon>malvids</taxon>
        <taxon>Brassicales</taxon>
        <taxon>Brassicaceae</taxon>
        <taxon>Brassiceae</taxon>
        <taxon>Brassica</taxon>
    </lineage>
</organism>
<keyword evidence="2" id="KW-1185">Reference proteome</keyword>
<evidence type="ECO:0000313" key="2">
    <source>
        <dbReference type="Proteomes" id="UP000886595"/>
    </source>
</evidence>
<comment type="caution">
    <text evidence="1">The sequence shown here is derived from an EMBL/GenBank/DDBJ whole genome shotgun (WGS) entry which is preliminary data.</text>
</comment>
<evidence type="ECO:0000313" key="1">
    <source>
        <dbReference type="EMBL" id="KAG2292487.1"/>
    </source>
</evidence>
<gene>
    <name evidence="1" type="ORF">Bca52824_039156</name>
</gene>
<name>A0A8X7UVL5_BRACI</name>
<dbReference type="EMBL" id="JAAMPC010000009">
    <property type="protein sequence ID" value="KAG2292487.1"/>
    <property type="molecule type" value="Genomic_DNA"/>
</dbReference>
<sequence>MNFREWDPGTRGVTRISVHQYGELEANRKGFKALESTYLIEITGDLIQKGELGIEGFWCFLEVWSRNLQGMILNQKEEVAALEFKEKIYGSFFLRVWKVLMGSRPSSPPASVRSVKRQLVMEKEQNSRRRRVSQTPNLMPPNLRSIMKTQEVEGLCKQLVCSIFNFNSVFRFNKLCEHLIEICFGYFVGSTCSLCFTGLPYWAFSYGFKTTEAMSARWFYYRGATVFGLIKPSTDITCVYGGV</sequence>
<dbReference type="AlphaFoldDB" id="A0A8X7UVL5"/>